<evidence type="ECO:0000313" key="3">
    <source>
        <dbReference type="Proteomes" id="UP000529417"/>
    </source>
</evidence>
<gene>
    <name evidence="2" type="ORF">HUK65_13705</name>
</gene>
<dbReference type="RefSeq" id="WP_179906842.1">
    <property type="nucleotide sequence ID" value="NZ_JACBXS010000031.1"/>
</dbReference>
<sequence length="326" mass="34984">MPKHITPVSPPVTRLLTHNGAFHADDVLATVVLSTLWPDASLIRTRDRDTVAAASSDLSAVVYDVGGNYAPMMRNFDHHQPDPPRRADGTPFSAFGLVWQACGAEWLRRIEVAAALVSDTHAELDAGVVLAIDQIDNGCVSPQDLGPVGALTLPALIGDLVPEDDDPEELAAGFETALALARQVLQARAHQVARGHAARNEVAALIAAQADDPVLELPRGMPFARAVQAEEGAHLRFVLHPRAQDWVLYAIESSDGARELRCPFPQTWSALENEALAAASGVADAVFCHRNRFLAVARSRTGAREMAMHALIARDSGSEKSPKSME</sequence>
<dbReference type="PANTHER" id="PTHR11215">
    <property type="entry name" value="METAL DEPENDENT HYDROLASE - RELATED"/>
    <property type="match status" value="1"/>
</dbReference>
<dbReference type="Proteomes" id="UP000529417">
    <property type="component" value="Unassembled WGS sequence"/>
</dbReference>
<dbReference type="InterPro" id="IPR003226">
    <property type="entry name" value="MYG1_exonuclease"/>
</dbReference>
<keyword evidence="3" id="KW-1185">Reference proteome</keyword>
<comment type="caution">
    <text evidence="2">The sequence shown here is derived from an EMBL/GenBank/DDBJ whole genome shotgun (WGS) entry which is preliminary data.</text>
</comment>
<evidence type="ECO:0000313" key="2">
    <source>
        <dbReference type="EMBL" id="NYS26045.1"/>
    </source>
</evidence>
<dbReference type="Pfam" id="PF03690">
    <property type="entry name" value="MYG1_exonuc"/>
    <property type="match status" value="1"/>
</dbReference>
<comment type="similarity">
    <text evidence="1">Belongs to the MYG1 family.</text>
</comment>
<reference evidence="2 3" key="1">
    <citation type="journal article" date="2000" name="Arch. Microbiol.">
        <title>Rhodobaca bogoriensis gen. nov. and sp. nov., an alkaliphilic purple nonsulfur bacterium from African Rift Valley soda lakes.</title>
        <authorList>
            <person name="Milford A.D."/>
            <person name="Achenbach L.A."/>
            <person name="Jung D.O."/>
            <person name="Madigan M.T."/>
        </authorList>
    </citation>
    <scope>NUCLEOTIDE SEQUENCE [LARGE SCALE GENOMIC DNA]</scope>
    <source>
        <strain evidence="2 3">2376</strain>
    </source>
</reference>
<dbReference type="EMBL" id="JACBXS010000031">
    <property type="protein sequence ID" value="NYS26045.1"/>
    <property type="molecule type" value="Genomic_DNA"/>
</dbReference>
<proteinExistence type="inferred from homology"/>
<evidence type="ECO:0000256" key="1">
    <source>
        <dbReference type="ARBA" id="ARBA00010105"/>
    </source>
</evidence>
<dbReference type="PANTHER" id="PTHR11215:SF1">
    <property type="entry name" value="MYG1 EXONUCLEASE"/>
    <property type="match status" value="1"/>
</dbReference>
<protein>
    <submittedName>
        <fullName evidence="2">MYG1 family protein</fullName>
    </submittedName>
</protein>
<organism evidence="2 3">
    <name type="scientific">Rhabdonatronobacter sediminivivens</name>
    <dbReference type="NCBI Taxonomy" id="2743469"/>
    <lineage>
        <taxon>Bacteria</taxon>
        <taxon>Pseudomonadati</taxon>
        <taxon>Pseudomonadota</taxon>
        <taxon>Alphaproteobacteria</taxon>
        <taxon>Rhodobacterales</taxon>
        <taxon>Paracoccaceae</taxon>
        <taxon>Rhabdonatronobacter</taxon>
    </lineage>
</organism>
<accession>A0A7Z0KZB6</accession>
<dbReference type="GO" id="GO:0005737">
    <property type="term" value="C:cytoplasm"/>
    <property type="evidence" value="ECO:0007669"/>
    <property type="project" value="TreeGrafter"/>
</dbReference>
<dbReference type="AlphaFoldDB" id="A0A7Z0KZB6"/>
<name>A0A7Z0KZB6_9RHOB</name>